<proteinExistence type="inferred from homology"/>
<dbReference type="SMART" id="SM00392">
    <property type="entry name" value="PROF"/>
    <property type="match status" value="1"/>
</dbReference>
<keyword evidence="9" id="KW-1185">Reference proteome</keyword>
<gene>
    <name evidence="8" type="ORF">PhCBS80983_g05986</name>
</gene>
<dbReference type="Proteomes" id="UP000318582">
    <property type="component" value="Unassembled WGS sequence"/>
</dbReference>
<keyword evidence="5 6" id="KW-0206">Cytoskeleton</keyword>
<dbReference type="SUPFAM" id="SSF55770">
    <property type="entry name" value="Profilin (actin-binding protein)"/>
    <property type="match status" value="1"/>
</dbReference>
<dbReference type="AlphaFoldDB" id="A0A507DR95"/>
<name>A0A507DR95_9FUNG</name>
<evidence type="ECO:0000256" key="5">
    <source>
        <dbReference type="ARBA" id="ARBA00023212"/>
    </source>
</evidence>
<dbReference type="EMBL" id="QEAQ01000163">
    <property type="protein sequence ID" value="TPX54254.1"/>
    <property type="molecule type" value="Genomic_DNA"/>
</dbReference>
<organism evidence="8 9">
    <name type="scientific">Powellomyces hirtus</name>
    <dbReference type="NCBI Taxonomy" id="109895"/>
    <lineage>
        <taxon>Eukaryota</taxon>
        <taxon>Fungi</taxon>
        <taxon>Fungi incertae sedis</taxon>
        <taxon>Chytridiomycota</taxon>
        <taxon>Chytridiomycota incertae sedis</taxon>
        <taxon>Chytridiomycetes</taxon>
        <taxon>Spizellomycetales</taxon>
        <taxon>Powellomycetaceae</taxon>
        <taxon>Powellomyces</taxon>
    </lineage>
</organism>
<dbReference type="GO" id="GO:0005856">
    <property type="term" value="C:cytoskeleton"/>
    <property type="evidence" value="ECO:0007669"/>
    <property type="project" value="UniProtKB-SubCell"/>
</dbReference>
<dbReference type="InterPro" id="IPR027310">
    <property type="entry name" value="Profilin_CS"/>
</dbReference>
<evidence type="ECO:0000313" key="8">
    <source>
        <dbReference type="EMBL" id="TPX54254.1"/>
    </source>
</evidence>
<protein>
    <recommendedName>
        <fullName evidence="7">Profilin</fullName>
    </recommendedName>
</protein>
<keyword evidence="4 7" id="KW-0009">Actin-binding</keyword>
<evidence type="ECO:0000313" key="9">
    <source>
        <dbReference type="Proteomes" id="UP000318582"/>
    </source>
</evidence>
<sequence>MSWQQYVDSNLLGTGKVQKAAIHGLDGSLWATSAGFSVGPAEAAAIVKGFTDPSGLRASGIFIVGEKYMTLRADDRAIYGKKLLYEGDGRWMFFDNEHANDLACGGIQTCQRHEAEPLQSRDRLTIWFLLPTPDNQ</sequence>
<dbReference type="Gene3D" id="3.30.450.30">
    <property type="entry name" value="Dynein light chain 2a, cytoplasmic"/>
    <property type="match status" value="1"/>
</dbReference>
<dbReference type="GO" id="GO:0003785">
    <property type="term" value="F:actin monomer binding"/>
    <property type="evidence" value="ECO:0007669"/>
    <property type="project" value="TreeGrafter"/>
</dbReference>
<dbReference type="PRINTS" id="PR01640">
    <property type="entry name" value="PROFILINPLNT"/>
</dbReference>
<evidence type="ECO:0000256" key="7">
    <source>
        <dbReference type="RuleBase" id="RU003909"/>
    </source>
</evidence>
<evidence type="ECO:0000256" key="4">
    <source>
        <dbReference type="ARBA" id="ARBA00023203"/>
    </source>
</evidence>
<comment type="caution">
    <text evidence="8">The sequence shown here is derived from an EMBL/GenBank/DDBJ whole genome shotgun (WGS) entry which is preliminary data.</text>
</comment>
<dbReference type="STRING" id="109895.A0A507DR95"/>
<comment type="similarity">
    <text evidence="2 7">Belongs to the profilin family.</text>
</comment>
<evidence type="ECO:0000256" key="3">
    <source>
        <dbReference type="ARBA" id="ARBA00022490"/>
    </source>
</evidence>
<comment type="function">
    <text evidence="6">Binds to actin and affects the structure of the cytoskeleton. At high concentrations, profilin prevents the polymerization of actin, whereas it enhances it at low concentrations.</text>
</comment>
<dbReference type="InterPro" id="IPR048278">
    <property type="entry name" value="PFN"/>
</dbReference>
<accession>A0A507DR95</accession>
<dbReference type="InterPro" id="IPR005455">
    <property type="entry name" value="PFN_euk"/>
</dbReference>
<evidence type="ECO:0000256" key="2">
    <source>
        <dbReference type="ARBA" id="ARBA00010058"/>
    </source>
</evidence>
<dbReference type="PRINTS" id="PR00392">
    <property type="entry name" value="PROFILIN"/>
</dbReference>
<reference evidence="8 9" key="1">
    <citation type="journal article" date="2019" name="Sci. Rep.">
        <title>Comparative genomics of chytrid fungi reveal insights into the obligate biotrophic and pathogenic lifestyle of Synchytrium endobioticum.</title>
        <authorList>
            <person name="van de Vossenberg B.T.L.H."/>
            <person name="Warris S."/>
            <person name="Nguyen H.D.T."/>
            <person name="van Gent-Pelzer M.P.E."/>
            <person name="Joly D.L."/>
            <person name="van de Geest H.C."/>
            <person name="Bonants P.J.M."/>
            <person name="Smith D.S."/>
            <person name="Levesque C.A."/>
            <person name="van der Lee T.A.J."/>
        </authorList>
    </citation>
    <scope>NUCLEOTIDE SEQUENCE [LARGE SCALE GENOMIC DNA]</scope>
    <source>
        <strain evidence="8 9">CBS 809.83</strain>
    </source>
</reference>
<evidence type="ECO:0000256" key="1">
    <source>
        <dbReference type="ARBA" id="ARBA00004245"/>
    </source>
</evidence>
<comment type="subunit">
    <text evidence="6">Occurs in many kinds of cells as a complex with monomeric actin in a 1:1 ratio.</text>
</comment>
<comment type="subcellular location">
    <subcellularLocation>
        <location evidence="1">Cytoplasm</location>
        <location evidence="1">Cytoskeleton</location>
    </subcellularLocation>
</comment>
<dbReference type="PROSITE" id="PS00414">
    <property type="entry name" value="PROFILIN"/>
    <property type="match status" value="1"/>
</dbReference>
<dbReference type="CDD" id="cd00148">
    <property type="entry name" value="PROF"/>
    <property type="match status" value="1"/>
</dbReference>
<evidence type="ECO:0000256" key="6">
    <source>
        <dbReference type="RuleBase" id="RU003908"/>
    </source>
</evidence>
<dbReference type="PANTHER" id="PTHR11604">
    <property type="entry name" value="PROFILIN"/>
    <property type="match status" value="1"/>
</dbReference>
<dbReference type="InterPro" id="IPR036140">
    <property type="entry name" value="PFN_sf"/>
</dbReference>
<dbReference type="Pfam" id="PF00235">
    <property type="entry name" value="Profilin"/>
    <property type="match status" value="1"/>
</dbReference>
<dbReference type="PANTHER" id="PTHR11604:SF0">
    <property type="entry name" value="PROFILIN"/>
    <property type="match status" value="1"/>
</dbReference>
<keyword evidence="3" id="KW-0963">Cytoplasm</keyword>
<dbReference type="GO" id="GO:0005938">
    <property type="term" value="C:cell cortex"/>
    <property type="evidence" value="ECO:0007669"/>
    <property type="project" value="TreeGrafter"/>
</dbReference>